<name>A0ABQ6CJ26_9HYPH</name>
<evidence type="ECO:0000256" key="1">
    <source>
        <dbReference type="SAM" id="MobiDB-lite"/>
    </source>
</evidence>
<gene>
    <name evidence="3" type="ORF">GCM10007874_26440</name>
</gene>
<dbReference type="InterPro" id="IPR050700">
    <property type="entry name" value="YIM1/Zinc_Alcohol_DH_Fams"/>
</dbReference>
<protein>
    <recommendedName>
        <fullName evidence="2">Alcohol dehydrogenase-like N-terminal domain-containing protein</fullName>
    </recommendedName>
</protein>
<dbReference type="InterPro" id="IPR011032">
    <property type="entry name" value="GroES-like_sf"/>
</dbReference>
<dbReference type="Proteomes" id="UP001156882">
    <property type="component" value="Unassembled WGS sequence"/>
</dbReference>
<dbReference type="Gene3D" id="3.90.180.10">
    <property type="entry name" value="Medium-chain alcohol dehydrogenases, catalytic domain"/>
    <property type="match status" value="1"/>
</dbReference>
<sequence length="86" mass="9305">MSTWRSDCRTGRRAATPPPQKYPAVKEDRLPHTLGRNVSGVVEKCGAPATAFKVGDEVFGMVSINGGRYVEKVVLDQCRGLARGSN</sequence>
<feature type="domain" description="Alcohol dehydrogenase-like N-terminal" evidence="2">
    <location>
        <begin position="26"/>
        <end position="62"/>
    </location>
</feature>
<evidence type="ECO:0000259" key="2">
    <source>
        <dbReference type="Pfam" id="PF08240"/>
    </source>
</evidence>
<comment type="caution">
    <text evidence="3">The sequence shown here is derived from an EMBL/GenBank/DDBJ whole genome shotgun (WGS) entry which is preliminary data.</text>
</comment>
<accession>A0ABQ6CJ26</accession>
<feature type="compositionally biased region" description="Basic and acidic residues" evidence="1">
    <location>
        <begin position="1"/>
        <end position="10"/>
    </location>
</feature>
<keyword evidence="4" id="KW-1185">Reference proteome</keyword>
<feature type="region of interest" description="Disordered" evidence="1">
    <location>
        <begin position="1"/>
        <end position="25"/>
    </location>
</feature>
<evidence type="ECO:0000313" key="4">
    <source>
        <dbReference type="Proteomes" id="UP001156882"/>
    </source>
</evidence>
<dbReference type="PANTHER" id="PTHR11695:SF294">
    <property type="entry name" value="RETICULON-4-INTERACTING PROTEIN 1, MITOCHONDRIAL"/>
    <property type="match status" value="1"/>
</dbReference>
<reference evidence="4" key="1">
    <citation type="journal article" date="2019" name="Int. J. Syst. Evol. Microbiol.">
        <title>The Global Catalogue of Microorganisms (GCM) 10K type strain sequencing project: providing services to taxonomists for standard genome sequencing and annotation.</title>
        <authorList>
            <consortium name="The Broad Institute Genomics Platform"/>
            <consortium name="The Broad Institute Genome Sequencing Center for Infectious Disease"/>
            <person name="Wu L."/>
            <person name="Ma J."/>
        </authorList>
    </citation>
    <scope>NUCLEOTIDE SEQUENCE [LARGE SCALE GENOMIC DNA]</scope>
    <source>
        <strain evidence="4">NBRC 101365</strain>
    </source>
</reference>
<dbReference type="PANTHER" id="PTHR11695">
    <property type="entry name" value="ALCOHOL DEHYDROGENASE RELATED"/>
    <property type="match status" value="1"/>
</dbReference>
<organism evidence="3 4">
    <name type="scientific">Labrys miyagiensis</name>
    <dbReference type="NCBI Taxonomy" id="346912"/>
    <lineage>
        <taxon>Bacteria</taxon>
        <taxon>Pseudomonadati</taxon>
        <taxon>Pseudomonadota</taxon>
        <taxon>Alphaproteobacteria</taxon>
        <taxon>Hyphomicrobiales</taxon>
        <taxon>Xanthobacteraceae</taxon>
        <taxon>Labrys</taxon>
    </lineage>
</organism>
<proteinExistence type="predicted"/>
<evidence type="ECO:0000313" key="3">
    <source>
        <dbReference type="EMBL" id="GLS19627.1"/>
    </source>
</evidence>
<dbReference type="EMBL" id="BSPC01000024">
    <property type="protein sequence ID" value="GLS19627.1"/>
    <property type="molecule type" value="Genomic_DNA"/>
</dbReference>
<dbReference type="SUPFAM" id="SSF50129">
    <property type="entry name" value="GroES-like"/>
    <property type="match status" value="1"/>
</dbReference>
<dbReference type="RefSeq" id="WP_284312621.1">
    <property type="nucleotide sequence ID" value="NZ_BSPC01000024.1"/>
</dbReference>
<dbReference type="Pfam" id="PF08240">
    <property type="entry name" value="ADH_N"/>
    <property type="match status" value="1"/>
</dbReference>
<dbReference type="InterPro" id="IPR013154">
    <property type="entry name" value="ADH-like_N"/>
</dbReference>